<evidence type="ECO:0000256" key="3">
    <source>
        <dbReference type="ARBA" id="ARBA00022692"/>
    </source>
</evidence>
<feature type="transmembrane region" description="Helical" evidence="6">
    <location>
        <begin position="171"/>
        <end position="190"/>
    </location>
</feature>
<dbReference type="SUPFAM" id="SSF103473">
    <property type="entry name" value="MFS general substrate transporter"/>
    <property type="match status" value="1"/>
</dbReference>
<dbReference type="InterPro" id="IPR036259">
    <property type="entry name" value="MFS_trans_sf"/>
</dbReference>
<comment type="subcellular location">
    <subcellularLocation>
        <location evidence="1">Cell membrane</location>
        <topology evidence="1">Multi-pass membrane protein</topology>
    </subcellularLocation>
</comment>
<organism evidence="8 9">
    <name type="scientific">Candidatus Hydrogenisulfobacillus filiaventi</name>
    <dbReference type="NCBI Taxonomy" id="2707344"/>
    <lineage>
        <taxon>Bacteria</taxon>
        <taxon>Bacillati</taxon>
        <taxon>Bacillota</taxon>
        <taxon>Clostridia</taxon>
        <taxon>Eubacteriales</taxon>
        <taxon>Clostridiales Family XVII. Incertae Sedis</taxon>
        <taxon>Candidatus Hydrogenisulfobacillus</taxon>
    </lineage>
</organism>
<dbReference type="CDD" id="cd17370">
    <property type="entry name" value="MFS_MJ1317_like"/>
    <property type="match status" value="1"/>
</dbReference>
<evidence type="ECO:0000256" key="2">
    <source>
        <dbReference type="ARBA" id="ARBA00022448"/>
    </source>
</evidence>
<evidence type="ECO:0000259" key="7">
    <source>
        <dbReference type="PROSITE" id="PS50850"/>
    </source>
</evidence>
<evidence type="ECO:0000256" key="4">
    <source>
        <dbReference type="ARBA" id="ARBA00022989"/>
    </source>
</evidence>
<evidence type="ECO:0000256" key="5">
    <source>
        <dbReference type="ARBA" id="ARBA00023136"/>
    </source>
</evidence>
<reference evidence="8 9" key="1">
    <citation type="submission" date="2020-02" db="EMBL/GenBank/DDBJ databases">
        <authorList>
            <person name="Hogendoorn C."/>
        </authorList>
    </citation>
    <scope>NUCLEOTIDE SEQUENCE [LARGE SCALE GENOMIC DNA]</scope>
    <source>
        <strain evidence="8">R501</strain>
    </source>
</reference>
<evidence type="ECO:0000256" key="6">
    <source>
        <dbReference type="SAM" id="Phobius"/>
    </source>
</evidence>
<dbReference type="InterPro" id="IPR011701">
    <property type="entry name" value="MFS"/>
</dbReference>
<evidence type="ECO:0000256" key="1">
    <source>
        <dbReference type="ARBA" id="ARBA00004651"/>
    </source>
</evidence>
<dbReference type="PANTHER" id="PTHR23518">
    <property type="entry name" value="C-METHYLTRANSFERASE"/>
    <property type="match status" value="1"/>
</dbReference>
<dbReference type="PROSITE" id="PS50850">
    <property type="entry name" value="MFS"/>
    <property type="match status" value="1"/>
</dbReference>
<sequence length="393" mass="41486">MAADPRGRVRWLTPAVVGFSVASLFSDLGHEWVTALLPGFLAGLDAPPVALGVVEGISNLGQALAGWWGGQLADRSLHRQAWILLGYVATALKAGLAWVYLWPWVVVLRTLAWIGRGLRGPLRNTVLAEEVPAEHRGKAFGFREAWDTAGAVLGPLVALVLLPHLALRPQLALSALPGVAALLAVAVWIHPRPPSSAPAADRDRLVPLGPAFRRTAHALIQFQLAWVAPTLFILRVERSQPGGHPAVALAVGLYVLHNVAYAVTAFPVGAWVDRHTPESALILGGGLATLLLAVFALPGVHPALWALAFVAAGMVTALWETAQKPWILRTLNPEARGAGFGYLAVGLGLAQLAGNLLVTGLWSAFHAPPAFLTAAVLAALATLRLVQLARGAR</sequence>
<proteinExistence type="predicted"/>
<feature type="transmembrane region" description="Helical" evidence="6">
    <location>
        <begin position="368"/>
        <end position="386"/>
    </location>
</feature>
<protein>
    <submittedName>
        <fullName evidence="8">MFS domain-containing protein</fullName>
    </submittedName>
</protein>
<dbReference type="Proteomes" id="UP000503399">
    <property type="component" value="Chromosome"/>
</dbReference>
<dbReference type="AlphaFoldDB" id="A0A6F8ZDK4"/>
<dbReference type="Pfam" id="PF07690">
    <property type="entry name" value="MFS_1"/>
    <property type="match status" value="2"/>
</dbReference>
<keyword evidence="9" id="KW-1185">Reference proteome</keyword>
<feature type="transmembrane region" description="Helical" evidence="6">
    <location>
        <begin position="303"/>
        <end position="319"/>
    </location>
</feature>
<keyword evidence="3 6" id="KW-0812">Transmembrane</keyword>
<keyword evidence="5 6" id="KW-0472">Membrane</keyword>
<dbReference type="InterPro" id="IPR020846">
    <property type="entry name" value="MFS_dom"/>
</dbReference>
<feature type="transmembrane region" description="Helical" evidence="6">
    <location>
        <begin position="81"/>
        <end position="101"/>
    </location>
</feature>
<dbReference type="GO" id="GO:0005886">
    <property type="term" value="C:plasma membrane"/>
    <property type="evidence" value="ECO:0007669"/>
    <property type="project" value="UniProtKB-SubCell"/>
</dbReference>
<dbReference type="GO" id="GO:0022857">
    <property type="term" value="F:transmembrane transporter activity"/>
    <property type="evidence" value="ECO:0007669"/>
    <property type="project" value="InterPro"/>
</dbReference>
<accession>A0A6F8ZDK4</accession>
<feature type="domain" description="Major facilitator superfamily (MFS) profile" evidence="7">
    <location>
        <begin position="15"/>
        <end position="393"/>
    </location>
</feature>
<dbReference type="KEGG" id="hfv:R50_0026"/>
<dbReference type="EMBL" id="LR778114">
    <property type="protein sequence ID" value="CAB1127532.1"/>
    <property type="molecule type" value="Genomic_DNA"/>
</dbReference>
<gene>
    <name evidence="8" type="ORF">R50_0026</name>
</gene>
<keyword evidence="4 6" id="KW-1133">Transmembrane helix</keyword>
<evidence type="ECO:0000313" key="9">
    <source>
        <dbReference type="Proteomes" id="UP000503399"/>
    </source>
</evidence>
<feature type="transmembrane region" description="Helical" evidence="6">
    <location>
        <begin position="280"/>
        <end position="297"/>
    </location>
</feature>
<evidence type="ECO:0000313" key="8">
    <source>
        <dbReference type="EMBL" id="CAB1127532.1"/>
    </source>
</evidence>
<feature type="transmembrane region" description="Helical" evidence="6">
    <location>
        <begin position="246"/>
        <end position="268"/>
    </location>
</feature>
<keyword evidence="2" id="KW-0813">Transport</keyword>
<feature type="transmembrane region" description="Helical" evidence="6">
    <location>
        <begin position="340"/>
        <end position="362"/>
    </location>
</feature>
<dbReference type="Gene3D" id="1.20.1250.20">
    <property type="entry name" value="MFS general substrate transporter like domains"/>
    <property type="match status" value="1"/>
</dbReference>
<dbReference type="PANTHER" id="PTHR23518:SF2">
    <property type="entry name" value="MAJOR FACILITATOR SUPERFAMILY TRANSPORTER"/>
    <property type="match status" value="1"/>
</dbReference>
<name>A0A6F8ZDK4_9FIRM</name>